<evidence type="ECO:0000313" key="2">
    <source>
        <dbReference type="Proteomes" id="UP000433071"/>
    </source>
</evidence>
<protein>
    <submittedName>
        <fullName evidence="1">Uncharacterized protein</fullName>
    </submittedName>
</protein>
<gene>
    <name evidence="1" type="ORF">GJ743_05400</name>
</gene>
<organism evidence="1 2">
    <name type="scientific">Agromyces bracchium</name>
    <dbReference type="NCBI Taxonomy" id="88376"/>
    <lineage>
        <taxon>Bacteria</taxon>
        <taxon>Bacillati</taxon>
        <taxon>Actinomycetota</taxon>
        <taxon>Actinomycetes</taxon>
        <taxon>Micrococcales</taxon>
        <taxon>Microbacteriaceae</taxon>
        <taxon>Agromyces</taxon>
    </lineage>
</organism>
<dbReference type="Gene3D" id="3.10.290.30">
    <property type="entry name" value="MM3350-like"/>
    <property type="match status" value="1"/>
</dbReference>
<accession>A0A6I3M8W7</accession>
<dbReference type="OrthoDB" id="4996309at2"/>
<dbReference type="EMBL" id="WMLB01000016">
    <property type="protein sequence ID" value="MTH67806.1"/>
    <property type="molecule type" value="Genomic_DNA"/>
</dbReference>
<name>A0A6I3M8W7_9MICO</name>
<dbReference type="RefSeq" id="WP_155050895.1">
    <property type="nucleotide sequence ID" value="NZ_BAAAIB010000010.1"/>
</dbReference>
<keyword evidence="2" id="KW-1185">Reference proteome</keyword>
<evidence type="ECO:0000313" key="1">
    <source>
        <dbReference type="EMBL" id="MTH67806.1"/>
    </source>
</evidence>
<dbReference type="AlphaFoldDB" id="A0A6I3M8W7"/>
<proteinExistence type="predicted"/>
<dbReference type="SUPFAM" id="SSF159941">
    <property type="entry name" value="MM3350-like"/>
    <property type="match status" value="1"/>
</dbReference>
<reference evidence="1 2" key="1">
    <citation type="submission" date="2019-11" db="EMBL/GenBank/DDBJ databases">
        <title>Agromyces kandeliae sp. nov., isolated from mangrove soil.</title>
        <authorList>
            <person name="Wang R."/>
        </authorList>
    </citation>
    <scope>NUCLEOTIDE SEQUENCE [LARGE SCALE GENOMIC DNA]</scope>
    <source>
        <strain evidence="1 2">JCM 11433</strain>
    </source>
</reference>
<dbReference type="Proteomes" id="UP000433071">
    <property type="component" value="Unassembled WGS sequence"/>
</dbReference>
<comment type="caution">
    <text evidence="1">The sequence shown here is derived from an EMBL/GenBank/DDBJ whole genome shotgun (WGS) entry which is preliminary data.</text>
</comment>
<dbReference type="InterPro" id="IPR024047">
    <property type="entry name" value="MM3350-like_sf"/>
</dbReference>
<sequence length="442" mass="48020">MPTRTGAPRARLMLRVELVSIDGDPPWRAISIDPSLGLDRLADAIMLAFGWTGAGSWRFGTMHTPWWGRDADAWGPGILTPARPIARRSDRAGEYRSGSDGYGYGAAGHGYVDDRYADDPCGYDRTYEHDREWNVDQVVERFGGELEFEYRQVDLGSVRGRGAGAVRSGPTWRHRIVVESALDAATSDTFAPSAALLGGAGTVPRIGTEAAYGELGDPSDRAALDHEFDLMFGSTSFGRPFDGPTWAPLDTALSGSSAPARRALRMDLVGLGALEPPIVDGEQVVRALAPIRELLRSSADPDGVDVEAAGALGDDLKALRLARVQKGILRTYVTVRDTLLDDPLALWHTLAERLMHDSSSSSYRSRSDVAERAVDLVCGDRDVRRFAFDEAHRQSWSAARTSEFGPTRLDRMLATLELVDAEGRIAHPNARAFGIAMLRGAT</sequence>